<dbReference type="SUPFAM" id="SSF54523">
    <property type="entry name" value="Pili subunits"/>
    <property type="match status" value="1"/>
</dbReference>
<evidence type="ECO:0008006" key="4">
    <source>
        <dbReference type="Google" id="ProtNLM"/>
    </source>
</evidence>
<gene>
    <name evidence="3" type="ORF">ASZ90_001334</name>
</gene>
<feature type="region of interest" description="Disordered" evidence="1">
    <location>
        <begin position="95"/>
        <end position="119"/>
    </location>
</feature>
<keyword evidence="2" id="KW-0812">Transmembrane</keyword>
<feature type="transmembrane region" description="Helical" evidence="2">
    <location>
        <begin position="20"/>
        <end position="46"/>
    </location>
</feature>
<accession>A0A0W8G6Z5</accession>
<comment type="caution">
    <text evidence="3">The sequence shown here is derived from an EMBL/GenBank/DDBJ whole genome shotgun (WGS) entry which is preliminary data.</text>
</comment>
<organism evidence="3">
    <name type="scientific">hydrocarbon metagenome</name>
    <dbReference type="NCBI Taxonomy" id="938273"/>
    <lineage>
        <taxon>unclassified sequences</taxon>
        <taxon>metagenomes</taxon>
        <taxon>ecological metagenomes</taxon>
    </lineage>
</organism>
<protein>
    <recommendedName>
        <fullName evidence="4">General secretion pathway GspH domain-containing protein</fullName>
    </recommendedName>
</protein>
<dbReference type="InterPro" id="IPR045584">
    <property type="entry name" value="Pilin-like"/>
</dbReference>
<evidence type="ECO:0000256" key="2">
    <source>
        <dbReference type="SAM" id="Phobius"/>
    </source>
</evidence>
<keyword evidence="2" id="KW-0472">Membrane</keyword>
<evidence type="ECO:0000256" key="1">
    <source>
        <dbReference type="SAM" id="MobiDB-lite"/>
    </source>
</evidence>
<dbReference type="NCBIfam" id="TIGR02532">
    <property type="entry name" value="IV_pilin_GFxxxE"/>
    <property type="match status" value="1"/>
</dbReference>
<proteinExistence type="predicted"/>
<dbReference type="InterPro" id="IPR012902">
    <property type="entry name" value="N_methyl_site"/>
</dbReference>
<keyword evidence="2" id="KW-1133">Transmembrane helix</keyword>
<reference evidence="3" key="1">
    <citation type="journal article" date="2015" name="Proc. Natl. Acad. Sci. U.S.A.">
        <title>Networks of energetic and metabolic interactions define dynamics in microbial communities.</title>
        <authorList>
            <person name="Embree M."/>
            <person name="Liu J.K."/>
            <person name="Al-Bassam M.M."/>
            <person name="Zengler K."/>
        </authorList>
    </citation>
    <scope>NUCLEOTIDE SEQUENCE</scope>
</reference>
<name>A0A0W8G6Z5_9ZZZZ</name>
<evidence type="ECO:0000313" key="3">
    <source>
        <dbReference type="EMBL" id="KUG28782.1"/>
    </source>
</evidence>
<feature type="region of interest" description="Disordered" evidence="1">
    <location>
        <begin position="172"/>
        <end position="197"/>
    </location>
</feature>
<sequence length="197" mass="20620">MPTSRAGSSNNTLTSPGFTLAETLVVLLIVSAMAVLVLPGITALLGGEDFRTAAGRLSEAFARARLDAVVDGTRRRVVLDLDEGRFWVDHVPRTASGSGDSAARDLQDASESDPSLPAPVKRALPENLRLVEVSVFGGDPVTTGRVAVRVLPLGLSEPCSLVLADTSETERRLDVPATGAPSWRDVPGDAALERAAP</sequence>
<dbReference type="AlphaFoldDB" id="A0A0W8G6Z5"/>
<dbReference type="EMBL" id="LNQE01000176">
    <property type="protein sequence ID" value="KUG28782.1"/>
    <property type="molecule type" value="Genomic_DNA"/>
</dbReference>